<evidence type="ECO:0000256" key="1">
    <source>
        <dbReference type="SAM" id="Phobius"/>
    </source>
</evidence>
<dbReference type="EMBL" id="PCMW01000021">
    <property type="protein sequence ID" value="PDS25878.1"/>
    <property type="molecule type" value="Genomic_DNA"/>
</dbReference>
<keyword evidence="1" id="KW-0472">Membrane</keyword>
<gene>
    <name evidence="3" type="ORF">B0A77_03695</name>
</gene>
<reference evidence="3 4" key="1">
    <citation type="submission" date="2017-09" db="EMBL/GenBank/DDBJ databases">
        <title>Whole genomes of Flavobacteriaceae.</title>
        <authorList>
            <person name="Stine C."/>
            <person name="Li C."/>
            <person name="Tadesse D."/>
        </authorList>
    </citation>
    <scope>NUCLEOTIDE SEQUENCE [LARGE SCALE GENOMIC DNA]</scope>
    <source>
        <strain evidence="3 4">ATCC 35036</strain>
    </source>
</reference>
<keyword evidence="1" id="KW-1133">Transmembrane helix</keyword>
<evidence type="ECO:0000313" key="4">
    <source>
        <dbReference type="Proteomes" id="UP000220828"/>
    </source>
</evidence>
<organism evidence="3 4">
    <name type="scientific">Flavobacterium branchiophilum</name>
    <dbReference type="NCBI Taxonomy" id="55197"/>
    <lineage>
        <taxon>Bacteria</taxon>
        <taxon>Pseudomonadati</taxon>
        <taxon>Bacteroidota</taxon>
        <taxon>Flavobacteriia</taxon>
        <taxon>Flavobacteriales</taxon>
        <taxon>Flavobacteriaceae</taxon>
        <taxon>Flavobacterium</taxon>
    </lineage>
</organism>
<dbReference type="Pfam" id="PF00912">
    <property type="entry name" value="Transgly"/>
    <property type="match status" value="1"/>
</dbReference>
<dbReference type="AlphaFoldDB" id="A0A2H3KXQ8"/>
<dbReference type="OrthoDB" id="1429825at2"/>
<accession>A0A2H3KXQ8</accession>
<name>A0A2H3KXQ8_9FLAO</name>
<comment type="caution">
    <text evidence="3">The sequence shown here is derived from an EMBL/GenBank/DDBJ whole genome shotgun (WGS) entry which is preliminary data.</text>
</comment>
<feature type="transmembrane region" description="Helical" evidence="1">
    <location>
        <begin position="9"/>
        <end position="27"/>
    </location>
</feature>
<dbReference type="RefSeq" id="WP_014083036.1">
    <property type="nucleotide sequence ID" value="NZ_CBCSFI010000052.1"/>
</dbReference>
<dbReference type="InterPro" id="IPR001264">
    <property type="entry name" value="Glyco_trans_51"/>
</dbReference>
<dbReference type="Gene3D" id="1.10.3810.10">
    <property type="entry name" value="Biosynthetic peptidoglycan transglycosylase-like"/>
    <property type="match status" value="1"/>
</dbReference>
<dbReference type="SUPFAM" id="SSF53955">
    <property type="entry name" value="Lysozyme-like"/>
    <property type="match status" value="1"/>
</dbReference>
<proteinExistence type="predicted"/>
<evidence type="ECO:0000313" key="3">
    <source>
        <dbReference type="EMBL" id="PDS25878.1"/>
    </source>
</evidence>
<keyword evidence="1" id="KW-0812">Transmembrane</keyword>
<dbReference type="InterPro" id="IPR036950">
    <property type="entry name" value="PBP_transglycosylase"/>
</dbReference>
<protein>
    <recommendedName>
        <fullName evidence="2">Glycosyl transferase family 51 domain-containing protein</fullName>
    </recommendedName>
</protein>
<sequence length="188" mass="22403">MKKLQKKTFRILIISILVLIALYNFLLSDYNGMFKDAAFMELTKSIRIAKNENLEPILKVYNKIYNDKSQIKKRNCPCENASNYIGPYRHGFSFTKKIYKLKIEKEFTEEECLKFDFLNADYLYGNKGIKQASKYYFNKEIEKLNEKEIINLILMLENPSLHNPKRERNITKTKIDFIQRYINRKNGS</sequence>
<feature type="domain" description="Glycosyl transferase family 51" evidence="2">
    <location>
        <begin position="99"/>
        <end position="176"/>
    </location>
</feature>
<dbReference type="InterPro" id="IPR023346">
    <property type="entry name" value="Lysozyme-like_dom_sf"/>
</dbReference>
<dbReference type="Proteomes" id="UP000220828">
    <property type="component" value="Unassembled WGS sequence"/>
</dbReference>
<evidence type="ECO:0000259" key="2">
    <source>
        <dbReference type="Pfam" id="PF00912"/>
    </source>
</evidence>